<evidence type="ECO:0000256" key="3">
    <source>
        <dbReference type="ARBA" id="ARBA00022840"/>
    </source>
</evidence>
<dbReference type="OrthoDB" id="9810077at2"/>
<evidence type="ECO:0000256" key="1">
    <source>
        <dbReference type="ARBA" id="ARBA00022448"/>
    </source>
</evidence>
<comment type="caution">
    <text evidence="9">The sequence shown here is derived from an EMBL/GenBank/DDBJ whole genome shotgun (WGS) entry which is preliminary data.</text>
</comment>
<feature type="domain" description="ABC transporter" evidence="8">
    <location>
        <begin position="5"/>
        <end position="242"/>
    </location>
</feature>
<dbReference type="NCBIfam" id="NF010068">
    <property type="entry name" value="PRK13548.1"/>
    <property type="match status" value="1"/>
</dbReference>
<comment type="function">
    <text evidence="5">Involved in beta-(1--&gt;2)glucan export. Transmembrane domains (TMD) form a pore in the inner membrane and the ATP-binding domain (NBD) is responsible for energy generation.</text>
</comment>
<dbReference type="SUPFAM" id="SSF52540">
    <property type="entry name" value="P-loop containing nucleoside triphosphate hydrolases"/>
    <property type="match status" value="1"/>
</dbReference>
<accession>A0A418VJH6</accession>
<dbReference type="AlphaFoldDB" id="A0A418VJH6"/>
<keyword evidence="4" id="KW-1278">Translocase</keyword>
<dbReference type="PANTHER" id="PTHR42794:SF1">
    <property type="entry name" value="HEMIN IMPORT ATP-BINDING PROTEIN HMUV"/>
    <property type="match status" value="1"/>
</dbReference>
<dbReference type="InterPro" id="IPR003439">
    <property type="entry name" value="ABC_transporter-like_ATP-bd"/>
</dbReference>
<dbReference type="EMBL" id="QYYD01000005">
    <property type="protein sequence ID" value="RJF76294.1"/>
    <property type="molecule type" value="Genomic_DNA"/>
</dbReference>
<dbReference type="PANTHER" id="PTHR42794">
    <property type="entry name" value="HEMIN IMPORT ATP-BINDING PROTEIN HMUV"/>
    <property type="match status" value="1"/>
</dbReference>
<evidence type="ECO:0000256" key="2">
    <source>
        <dbReference type="ARBA" id="ARBA00022741"/>
    </source>
</evidence>
<keyword evidence="2" id="KW-0547">Nucleotide-binding</keyword>
<dbReference type="PROSITE" id="PS50893">
    <property type="entry name" value="ABC_TRANSPORTER_2"/>
    <property type="match status" value="1"/>
</dbReference>
<dbReference type="SMART" id="SM00382">
    <property type="entry name" value="AAA"/>
    <property type="match status" value="1"/>
</dbReference>
<evidence type="ECO:0000259" key="8">
    <source>
        <dbReference type="PROSITE" id="PS50893"/>
    </source>
</evidence>
<evidence type="ECO:0000313" key="9">
    <source>
        <dbReference type="EMBL" id="RJF76294.1"/>
    </source>
</evidence>
<dbReference type="InterPro" id="IPR003593">
    <property type="entry name" value="AAA+_ATPase"/>
</dbReference>
<dbReference type="RefSeq" id="WP_119855763.1">
    <property type="nucleotide sequence ID" value="NZ_QYYD01000005.1"/>
</dbReference>
<dbReference type="Pfam" id="PF00005">
    <property type="entry name" value="ABC_tran"/>
    <property type="match status" value="1"/>
</dbReference>
<dbReference type="CDD" id="cd03214">
    <property type="entry name" value="ABC_Iron-Siderophores_B12_Hemin"/>
    <property type="match status" value="1"/>
</dbReference>
<keyword evidence="1" id="KW-0813">Transport</keyword>
<dbReference type="GO" id="GO:0005524">
    <property type="term" value="F:ATP binding"/>
    <property type="evidence" value="ECO:0007669"/>
    <property type="project" value="UniProtKB-KW"/>
</dbReference>
<dbReference type="Gene3D" id="3.40.50.300">
    <property type="entry name" value="P-loop containing nucleotide triphosphate hydrolases"/>
    <property type="match status" value="1"/>
</dbReference>
<comment type="function">
    <text evidence="6">Part of the ABC transporter complex HmuTUV involved in hemin import. Responsible for energy coupling to the transport system.</text>
</comment>
<gene>
    <name evidence="9" type="ORF">D4Q52_06660</name>
</gene>
<feature type="region of interest" description="Disordered" evidence="7">
    <location>
        <begin position="252"/>
        <end position="275"/>
    </location>
</feature>
<evidence type="ECO:0000313" key="10">
    <source>
        <dbReference type="Proteomes" id="UP000285523"/>
    </source>
</evidence>
<dbReference type="InterPro" id="IPR027417">
    <property type="entry name" value="P-loop_NTPase"/>
</dbReference>
<proteinExistence type="predicted"/>
<name>A0A418VJH6_RHOPL</name>
<evidence type="ECO:0000256" key="5">
    <source>
        <dbReference type="ARBA" id="ARBA00024722"/>
    </source>
</evidence>
<dbReference type="GO" id="GO:0016887">
    <property type="term" value="F:ATP hydrolysis activity"/>
    <property type="evidence" value="ECO:0007669"/>
    <property type="project" value="InterPro"/>
</dbReference>
<organism evidence="9 10">
    <name type="scientific">Rhodopseudomonas palustris</name>
    <dbReference type="NCBI Taxonomy" id="1076"/>
    <lineage>
        <taxon>Bacteria</taxon>
        <taxon>Pseudomonadati</taxon>
        <taxon>Pseudomonadota</taxon>
        <taxon>Alphaproteobacteria</taxon>
        <taxon>Hyphomicrobiales</taxon>
        <taxon>Nitrobacteraceae</taxon>
        <taxon>Rhodopseudomonas</taxon>
    </lineage>
</organism>
<protein>
    <submittedName>
        <fullName evidence="9">Heme ABC transporter ATP-binding protein</fullName>
    </submittedName>
</protein>
<evidence type="ECO:0000256" key="7">
    <source>
        <dbReference type="SAM" id="MobiDB-lite"/>
    </source>
</evidence>
<reference evidence="9 10" key="1">
    <citation type="submission" date="2018-09" db="EMBL/GenBank/DDBJ databases">
        <title>Draft genome sequence of Rhodopseudomonas palustris 2.1.18.</title>
        <authorList>
            <person name="Robertson S.L."/>
            <person name="Meyer T.E."/>
            <person name="Kyndt J.A."/>
        </authorList>
    </citation>
    <scope>NUCLEOTIDE SEQUENCE [LARGE SCALE GENOMIC DNA]</scope>
    <source>
        <strain evidence="9 10">2.1.18</strain>
    </source>
</reference>
<sequence length="275" mass="29194">MSAPLQAIAASFATGGATLVDRIDLDIAQGELIAIVGPNGAGKSTLLRMLSGDLRPTAGSIRLGGRELACYSPRELAKRRAVLAQHITISFPFTVDEIVRMGAGELAGHPAQTAIDAALQEVGLTDFRFRDITTLSGGEQQRAHFARVLVQLWTSEAARGPGTLLLDEPTSSLDIRHQLDLAQTARRCARNGSTVIAVLHDMNLAARFADRLLVMHKGALAADGPPCSVICADLLASIFDVELPVRTGPDGSPFVLPQFPSQPEGSGRSERKACR</sequence>
<keyword evidence="3 9" id="KW-0067">ATP-binding</keyword>
<evidence type="ECO:0000256" key="6">
    <source>
        <dbReference type="ARBA" id="ARBA00037066"/>
    </source>
</evidence>
<dbReference type="Proteomes" id="UP000285523">
    <property type="component" value="Unassembled WGS sequence"/>
</dbReference>
<evidence type="ECO:0000256" key="4">
    <source>
        <dbReference type="ARBA" id="ARBA00022967"/>
    </source>
</evidence>